<name>A0A5P1EY12_ASPOF</name>
<dbReference type="Proteomes" id="UP000243459">
    <property type="component" value="Chromosome 5"/>
</dbReference>
<evidence type="ECO:0000313" key="3">
    <source>
        <dbReference type="Proteomes" id="UP000243459"/>
    </source>
</evidence>
<evidence type="ECO:0000313" key="2">
    <source>
        <dbReference type="EMBL" id="ONK69050.1"/>
    </source>
</evidence>
<protein>
    <submittedName>
        <fullName evidence="2">Uncharacterized protein</fullName>
    </submittedName>
</protein>
<evidence type="ECO:0000256" key="1">
    <source>
        <dbReference type="SAM" id="MobiDB-lite"/>
    </source>
</evidence>
<dbReference type="EMBL" id="CM007385">
    <property type="protein sequence ID" value="ONK69050.1"/>
    <property type="molecule type" value="Genomic_DNA"/>
</dbReference>
<accession>A0A5P1EY12</accession>
<dbReference type="AlphaFoldDB" id="A0A5P1EY12"/>
<dbReference type="Gramene" id="ONK69050">
    <property type="protein sequence ID" value="ONK69050"/>
    <property type="gene ID" value="A4U43_C05F18770"/>
</dbReference>
<proteinExistence type="predicted"/>
<organism evidence="2 3">
    <name type="scientific">Asparagus officinalis</name>
    <name type="common">Garden asparagus</name>
    <dbReference type="NCBI Taxonomy" id="4686"/>
    <lineage>
        <taxon>Eukaryota</taxon>
        <taxon>Viridiplantae</taxon>
        <taxon>Streptophyta</taxon>
        <taxon>Embryophyta</taxon>
        <taxon>Tracheophyta</taxon>
        <taxon>Spermatophyta</taxon>
        <taxon>Magnoliopsida</taxon>
        <taxon>Liliopsida</taxon>
        <taxon>Asparagales</taxon>
        <taxon>Asparagaceae</taxon>
        <taxon>Asparagoideae</taxon>
        <taxon>Asparagus</taxon>
    </lineage>
</organism>
<reference evidence="3" key="1">
    <citation type="journal article" date="2017" name="Nat. Commun.">
        <title>The asparagus genome sheds light on the origin and evolution of a young Y chromosome.</title>
        <authorList>
            <person name="Harkess A."/>
            <person name="Zhou J."/>
            <person name="Xu C."/>
            <person name="Bowers J.E."/>
            <person name="Van der Hulst R."/>
            <person name="Ayyampalayam S."/>
            <person name="Mercati F."/>
            <person name="Riccardi P."/>
            <person name="McKain M.R."/>
            <person name="Kakrana A."/>
            <person name="Tang H."/>
            <person name="Ray J."/>
            <person name="Groenendijk J."/>
            <person name="Arikit S."/>
            <person name="Mathioni S.M."/>
            <person name="Nakano M."/>
            <person name="Shan H."/>
            <person name="Telgmann-Rauber A."/>
            <person name="Kanno A."/>
            <person name="Yue Z."/>
            <person name="Chen H."/>
            <person name="Li W."/>
            <person name="Chen Y."/>
            <person name="Xu X."/>
            <person name="Zhang Y."/>
            <person name="Luo S."/>
            <person name="Chen H."/>
            <person name="Gao J."/>
            <person name="Mao Z."/>
            <person name="Pires J.C."/>
            <person name="Luo M."/>
            <person name="Kudrna D."/>
            <person name="Wing R.A."/>
            <person name="Meyers B.C."/>
            <person name="Yi K."/>
            <person name="Kong H."/>
            <person name="Lavrijsen P."/>
            <person name="Sunseri F."/>
            <person name="Falavigna A."/>
            <person name="Ye Y."/>
            <person name="Leebens-Mack J.H."/>
            <person name="Chen G."/>
        </authorList>
    </citation>
    <scope>NUCLEOTIDE SEQUENCE [LARGE SCALE GENOMIC DNA]</scope>
    <source>
        <strain evidence="3">cv. DH0086</strain>
    </source>
</reference>
<feature type="compositionally biased region" description="Pro residues" evidence="1">
    <location>
        <begin position="16"/>
        <end position="42"/>
    </location>
</feature>
<keyword evidence="3" id="KW-1185">Reference proteome</keyword>
<feature type="region of interest" description="Disordered" evidence="1">
    <location>
        <begin position="1"/>
        <end position="84"/>
    </location>
</feature>
<feature type="compositionally biased region" description="Pro residues" evidence="1">
    <location>
        <begin position="64"/>
        <end position="73"/>
    </location>
</feature>
<gene>
    <name evidence="2" type="ORF">A4U43_C05F18770</name>
</gene>
<sequence>MLPPLPALLPLLHPLPASPPPPRLALSLPPPRSSSAPIPSPTRPRQTEFDFSPRASGPLGALRRPPPSVPSPSPSRATTPLPRRSRLAAGLAVRFPWSPASACSPAAFLSSPPSDRLLARSLPSRRSLSSRVSVIGICRRLRLGPCDGDGGGEEAGRLRSGYLKACFVD</sequence>